<dbReference type="InterPro" id="IPR058074">
    <property type="entry name" value="Bacteriocin-like"/>
</dbReference>
<comment type="caution">
    <text evidence="1">The sequence shown here is derived from an EMBL/GenBank/DDBJ whole genome shotgun (WGS) entry which is preliminary data.</text>
</comment>
<reference evidence="1 2" key="1">
    <citation type="submission" date="2023-07" db="EMBL/GenBank/DDBJ databases">
        <title>Functional and genomic diversity of the sorghum phyllosphere microbiome.</title>
        <authorList>
            <person name="Shade A."/>
        </authorList>
    </citation>
    <scope>NUCLEOTIDE SEQUENCE [LARGE SCALE GENOMIC DNA]</scope>
    <source>
        <strain evidence="1 2">SORGH_AS_1064</strain>
    </source>
</reference>
<dbReference type="RefSeq" id="WP_294216642.1">
    <property type="nucleotide sequence ID" value="NZ_JAUTAL010000001.1"/>
</dbReference>
<evidence type="ECO:0000313" key="1">
    <source>
        <dbReference type="EMBL" id="MDQ1095270.1"/>
    </source>
</evidence>
<accession>A0ABU0TG86</accession>
<proteinExistence type="predicted"/>
<dbReference type="EMBL" id="JAUTAL010000001">
    <property type="protein sequence ID" value="MDQ1095270.1"/>
    <property type="molecule type" value="Genomic_DNA"/>
</dbReference>
<organism evidence="1 2">
    <name type="scientific">Chryseobacterium camelliae</name>
    <dbReference type="NCBI Taxonomy" id="1265445"/>
    <lineage>
        <taxon>Bacteria</taxon>
        <taxon>Pseudomonadati</taxon>
        <taxon>Bacteroidota</taxon>
        <taxon>Flavobacteriia</taxon>
        <taxon>Flavobacteriales</taxon>
        <taxon>Weeksellaceae</taxon>
        <taxon>Chryseobacterium group</taxon>
        <taxon>Chryseobacterium</taxon>
    </lineage>
</organism>
<evidence type="ECO:0008006" key="3">
    <source>
        <dbReference type="Google" id="ProtNLM"/>
    </source>
</evidence>
<keyword evidence="2" id="KW-1185">Reference proteome</keyword>
<protein>
    <recommendedName>
        <fullName evidence="3">Bacteriocin</fullName>
    </recommendedName>
</protein>
<name>A0ABU0TG86_9FLAO</name>
<evidence type="ECO:0000313" key="2">
    <source>
        <dbReference type="Proteomes" id="UP001225072"/>
    </source>
</evidence>
<sequence length="41" mass="4665">MKNLKKLDKKELSAIKGAGPYCMEPKRICEEWETGCGCVYL</sequence>
<dbReference type="Proteomes" id="UP001225072">
    <property type="component" value="Unassembled WGS sequence"/>
</dbReference>
<gene>
    <name evidence="1" type="ORF">QE404_000417</name>
</gene>
<dbReference type="NCBIfam" id="NF047798">
    <property type="entry name" value="leader_Chryseo"/>
    <property type="match status" value="1"/>
</dbReference>